<dbReference type="PROSITE" id="PS00141">
    <property type="entry name" value="ASP_PROTEASE"/>
    <property type="match status" value="2"/>
</dbReference>
<dbReference type="GO" id="GO:0006508">
    <property type="term" value="P:proteolysis"/>
    <property type="evidence" value="ECO:0007669"/>
    <property type="project" value="UniProtKB-KW"/>
</dbReference>
<evidence type="ECO:0000259" key="7">
    <source>
        <dbReference type="PROSITE" id="PS51767"/>
    </source>
</evidence>
<evidence type="ECO:0000256" key="3">
    <source>
        <dbReference type="ARBA" id="ARBA00022750"/>
    </source>
</evidence>
<dbReference type="FunFam" id="2.40.70.10:FF:000149">
    <property type="entry name" value="Uncharacterized protein"/>
    <property type="match status" value="1"/>
</dbReference>
<dbReference type="InterPro" id="IPR033121">
    <property type="entry name" value="PEPTIDASE_A1"/>
</dbReference>
<dbReference type="PRINTS" id="PR00792">
    <property type="entry name" value="PEPSIN"/>
</dbReference>
<dbReference type="Gene3D" id="2.40.70.10">
    <property type="entry name" value="Acid Proteases"/>
    <property type="match status" value="2"/>
</dbReference>
<keyword evidence="3" id="KW-0064">Aspartyl protease</keyword>
<dbReference type="PROSITE" id="PS51767">
    <property type="entry name" value="PEPTIDASE_A1"/>
    <property type="match status" value="1"/>
</dbReference>
<dbReference type="GO" id="GO:0004190">
    <property type="term" value="F:aspartic-type endopeptidase activity"/>
    <property type="evidence" value="ECO:0007669"/>
    <property type="project" value="UniProtKB-KW"/>
</dbReference>
<dbReference type="Pfam" id="PF00026">
    <property type="entry name" value="Asp"/>
    <property type="match status" value="1"/>
</dbReference>
<name>A0A381XHM2_9ZZZZ</name>
<keyword evidence="4" id="KW-0378">Hydrolase</keyword>
<dbReference type="InterPro" id="IPR001969">
    <property type="entry name" value="Aspartic_peptidase_AS"/>
</dbReference>
<keyword evidence="2" id="KW-0645">Protease</keyword>
<evidence type="ECO:0000256" key="1">
    <source>
        <dbReference type="ARBA" id="ARBA00007447"/>
    </source>
</evidence>
<sequence length="391" mass="42760">MFSFFKKFIIPVIVLIGLVSGNQIKLPVKKFENNPHDYFELSCASIGSATNMVCGLMPQSSISIQNYMNAQYYGDISIGTPAQIFSVIFDTGSSNLWVPSSSCTTCGSHKKYDHSKSSTYVSNGTDFEIRYGSGSVKGFVSEDTVNMGSTAVLKAIFAEVTDEPGKVFQRGKFDGILGLAWKSISVDNIEPIFSQMIAAKLVEQPVFSFYLTSTSGKEGEMLLGGIDQTKYSGELFYVPLSSETYWEIDMNGFTMNGQEVISTKTAIVDTGTSLFAGPTADVKKIASLVGATASWLNPNEYTLPCNTLDSLPSVQINLCNSDKQCKDFELTAEDYVLQVSMFTQKMCILGFTGIDVPPPRGPLFILGDPFIRKFYTVFDVGQERIGFAPIV</sequence>
<keyword evidence="5" id="KW-1015">Disulfide bond</keyword>
<dbReference type="InterPro" id="IPR001461">
    <property type="entry name" value="Aspartic_peptidase_A1"/>
</dbReference>
<keyword evidence="6" id="KW-0325">Glycoprotein</keyword>
<dbReference type="PANTHER" id="PTHR47966">
    <property type="entry name" value="BETA-SITE APP-CLEAVING ENZYME, ISOFORM A-RELATED"/>
    <property type="match status" value="1"/>
</dbReference>
<evidence type="ECO:0000256" key="2">
    <source>
        <dbReference type="ARBA" id="ARBA00022670"/>
    </source>
</evidence>
<proteinExistence type="inferred from homology"/>
<feature type="domain" description="Peptidase A1" evidence="7">
    <location>
        <begin position="72"/>
        <end position="388"/>
    </location>
</feature>
<organism evidence="8">
    <name type="scientific">marine metagenome</name>
    <dbReference type="NCBI Taxonomy" id="408172"/>
    <lineage>
        <taxon>unclassified sequences</taxon>
        <taxon>metagenomes</taxon>
        <taxon>ecological metagenomes</taxon>
    </lineage>
</organism>
<dbReference type="SUPFAM" id="SSF50630">
    <property type="entry name" value="Acid proteases"/>
    <property type="match status" value="1"/>
</dbReference>
<dbReference type="AlphaFoldDB" id="A0A381XHM2"/>
<dbReference type="PANTHER" id="PTHR47966:SF51">
    <property type="entry name" value="BETA-SITE APP-CLEAVING ENZYME, ISOFORM A-RELATED"/>
    <property type="match status" value="1"/>
</dbReference>
<evidence type="ECO:0000256" key="4">
    <source>
        <dbReference type="ARBA" id="ARBA00022801"/>
    </source>
</evidence>
<dbReference type="FunFam" id="2.40.70.10:FF:000002">
    <property type="entry name" value="Vacuolar aspartic proteinase"/>
    <property type="match status" value="1"/>
</dbReference>
<protein>
    <recommendedName>
        <fullName evidence="7">Peptidase A1 domain-containing protein</fullName>
    </recommendedName>
</protein>
<comment type="similarity">
    <text evidence="1">Belongs to the peptidase A1 family.</text>
</comment>
<dbReference type="InterPro" id="IPR021109">
    <property type="entry name" value="Peptidase_aspartic_dom_sf"/>
</dbReference>
<gene>
    <name evidence="8" type="ORF">METZ01_LOCUS117073</name>
</gene>
<evidence type="ECO:0000256" key="6">
    <source>
        <dbReference type="ARBA" id="ARBA00023180"/>
    </source>
</evidence>
<evidence type="ECO:0000256" key="5">
    <source>
        <dbReference type="ARBA" id="ARBA00023157"/>
    </source>
</evidence>
<evidence type="ECO:0000313" key="8">
    <source>
        <dbReference type="EMBL" id="SVA64219.1"/>
    </source>
</evidence>
<accession>A0A381XHM2</accession>
<reference evidence="8" key="1">
    <citation type="submission" date="2018-05" db="EMBL/GenBank/DDBJ databases">
        <authorList>
            <person name="Lanie J.A."/>
            <person name="Ng W.-L."/>
            <person name="Kazmierczak K.M."/>
            <person name="Andrzejewski T.M."/>
            <person name="Davidsen T.M."/>
            <person name="Wayne K.J."/>
            <person name="Tettelin H."/>
            <person name="Glass J.I."/>
            <person name="Rusch D."/>
            <person name="Podicherti R."/>
            <person name="Tsui H.-C.T."/>
            <person name="Winkler M.E."/>
        </authorList>
    </citation>
    <scope>NUCLEOTIDE SEQUENCE</scope>
</reference>
<dbReference type="EMBL" id="UINC01015212">
    <property type="protein sequence ID" value="SVA64219.1"/>
    <property type="molecule type" value="Genomic_DNA"/>
</dbReference>